<keyword evidence="4 13" id="KW-0812">Transmembrane</keyword>
<evidence type="ECO:0000256" key="5">
    <source>
        <dbReference type="ARBA" id="ARBA00022729"/>
    </source>
</evidence>
<accession>A0A165XNL1</accession>
<evidence type="ECO:0000256" key="2">
    <source>
        <dbReference type="ARBA" id="ARBA00022527"/>
    </source>
</evidence>
<evidence type="ECO:0000256" key="13">
    <source>
        <dbReference type="SAM" id="Phobius"/>
    </source>
</evidence>
<evidence type="ECO:0000256" key="1">
    <source>
        <dbReference type="ARBA" id="ARBA00004479"/>
    </source>
</evidence>
<dbReference type="STRING" id="79200.A0A165XNL1"/>
<gene>
    <name evidence="16" type="ORF">DCAR_014292</name>
</gene>
<comment type="caution">
    <text evidence="16">The sequence shown here is derived from an EMBL/GenBank/DDBJ whole genome shotgun (WGS) entry which is preliminary data.</text>
</comment>
<evidence type="ECO:0000256" key="4">
    <source>
        <dbReference type="ARBA" id="ARBA00022692"/>
    </source>
</evidence>
<evidence type="ECO:0000256" key="11">
    <source>
        <dbReference type="ARBA" id="ARBA00023180"/>
    </source>
</evidence>
<comment type="subcellular location">
    <subcellularLocation>
        <location evidence="1">Membrane</location>
        <topology evidence="1">Single-pass type I membrane protein</topology>
    </subcellularLocation>
</comment>
<reference evidence="16" key="1">
    <citation type="journal article" date="2016" name="Nat. Genet.">
        <title>A high-quality carrot genome assembly provides new insights into carotenoid accumulation and asterid genome evolution.</title>
        <authorList>
            <person name="Iorizzo M."/>
            <person name="Ellison S."/>
            <person name="Senalik D."/>
            <person name="Zeng P."/>
            <person name="Satapoomin P."/>
            <person name="Huang J."/>
            <person name="Bowman M."/>
            <person name="Iovene M."/>
            <person name="Sanseverino W."/>
            <person name="Cavagnaro P."/>
            <person name="Yildiz M."/>
            <person name="Macko-Podgorni A."/>
            <person name="Moranska E."/>
            <person name="Grzebelus E."/>
            <person name="Grzebelus D."/>
            <person name="Ashrafi H."/>
            <person name="Zheng Z."/>
            <person name="Cheng S."/>
            <person name="Spooner D."/>
            <person name="Van Deynze A."/>
            <person name="Simon P."/>
        </authorList>
    </citation>
    <scope>NUCLEOTIDE SEQUENCE [LARGE SCALE GENOMIC DNA]</scope>
    <source>
        <tissue evidence="16">Leaf</tissue>
    </source>
</reference>
<keyword evidence="11" id="KW-0325">Glycoprotein</keyword>
<dbReference type="EMBL" id="LNRQ01000004">
    <property type="protein sequence ID" value="KZM98346.1"/>
    <property type="molecule type" value="Genomic_DNA"/>
</dbReference>
<dbReference type="Pfam" id="PF00069">
    <property type="entry name" value="Pkinase"/>
    <property type="match status" value="1"/>
</dbReference>
<sequence length="693" mass="78508">MEKMKLLMVVVAVVILLTTVEGAGKKKNCSVSRCSDGGPGIHFPFWLKQNNSAPHPADDCAYLPEFQLLCGGDPRRRGEYQSRKDLTLVEYQHTVNTSIQGLHLSFKYKAVVSVINYRLRVLVMDTPFLVDVIPSSVVLANSSSTSYHLPFSTYTYDDSYICYRTYACIYARYARDYQLFDKDPFGCNYGYSSYTYYTFFNCSSSSPLIKNYEYPTIIVNSLSTKDFKVYAYSSASPTIDVLDNIRSCTKMYDISTKLDQSSQFCASPFYARESLSWSKNVGGRKCEAARESCNYVKSNSDTDFPYFQPSTGDSGRAIAKLLVAVLLPCIFLVVLGLIVWYHFIRLNKQKEEDELKIKMFMENYKALKPTRYSYRDIKRITNMFRHKLGQGGYGSVFKGHISTDIPVAVKVLHIDSKANGDDFVNEVGTIGKIHHVNVVRLLGYCADGCNRALVYEFQPNHSLEKFVYRREKPQNFIGWKKMQKIARGIAKGMEYLHYGCAQQILHFDIKPNNILLDKNFNPKIADFGLAKLCNKGQSMVSMTAARGTIGYIAPEVFSRNFGKVSSKSDVYSFGMLLLEMVGGKTNDMTTEQNASDVYFPEWIFHRLEKNEELVIQMENEDDSKIARKLTIVGLWCIGWHPIDRPSMKVVIQMLDADECPAMPPNPFSTPASGNATHAKSLFGERLHVISEAE</sequence>
<evidence type="ECO:0000256" key="14">
    <source>
        <dbReference type="SAM" id="SignalP"/>
    </source>
</evidence>
<dbReference type="PANTHER" id="PTHR27009">
    <property type="entry name" value="RUST RESISTANCE KINASE LR10-RELATED"/>
    <property type="match status" value="1"/>
</dbReference>
<dbReference type="FunFam" id="3.30.200.20:FF:000178">
    <property type="entry name" value="serine/threonine-protein kinase PBS1-like"/>
    <property type="match status" value="1"/>
</dbReference>
<dbReference type="InterPro" id="IPR008271">
    <property type="entry name" value="Ser/Thr_kinase_AS"/>
</dbReference>
<feature type="domain" description="Protein kinase" evidence="15">
    <location>
        <begin position="382"/>
        <end position="668"/>
    </location>
</feature>
<feature type="signal peptide" evidence="14">
    <location>
        <begin position="1"/>
        <end position="22"/>
    </location>
</feature>
<dbReference type="Gene3D" id="1.10.510.10">
    <property type="entry name" value="Transferase(Phosphotransferase) domain 1"/>
    <property type="match status" value="1"/>
</dbReference>
<keyword evidence="10 13" id="KW-0472">Membrane</keyword>
<keyword evidence="3" id="KW-0808">Transferase</keyword>
<evidence type="ECO:0000256" key="7">
    <source>
        <dbReference type="ARBA" id="ARBA00022777"/>
    </source>
</evidence>
<dbReference type="PROSITE" id="PS00107">
    <property type="entry name" value="PROTEIN_KINASE_ATP"/>
    <property type="match status" value="1"/>
</dbReference>
<feature type="binding site" evidence="12">
    <location>
        <position position="410"/>
    </location>
    <ligand>
        <name>ATP</name>
        <dbReference type="ChEBI" id="CHEBI:30616"/>
    </ligand>
</feature>
<keyword evidence="9 13" id="KW-1133">Transmembrane helix</keyword>
<dbReference type="FunFam" id="1.10.510.10:FF:000590">
    <property type="entry name" value="PR5-like receptor kinase"/>
    <property type="match status" value="1"/>
</dbReference>
<keyword evidence="8 12" id="KW-0067">ATP-binding</keyword>
<evidence type="ECO:0000256" key="6">
    <source>
        <dbReference type="ARBA" id="ARBA00022741"/>
    </source>
</evidence>
<dbReference type="SUPFAM" id="SSF56112">
    <property type="entry name" value="Protein kinase-like (PK-like)"/>
    <property type="match status" value="1"/>
</dbReference>
<dbReference type="GO" id="GO:0004674">
    <property type="term" value="F:protein serine/threonine kinase activity"/>
    <property type="evidence" value="ECO:0007669"/>
    <property type="project" value="UniProtKB-KW"/>
</dbReference>
<dbReference type="PROSITE" id="PS50011">
    <property type="entry name" value="PROTEIN_KINASE_DOM"/>
    <property type="match status" value="1"/>
</dbReference>
<dbReference type="Gramene" id="KZM98346">
    <property type="protein sequence ID" value="KZM98346"/>
    <property type="gene ID" value="DCAR_014292"/>
</dbReference>
<dbReference type="InterPro" id="IPR045874">
    <property type="entry name" value="LRK10/LRL21-25-like"/>
</dbReference>
<evidence type="ECO:0000259" key="15">
    <source>
        <dbReference type="PROSITE" id="PS50011"/>
    </source>
</evidence>
<keyword evidence="2" id="KW-0723">Serine/threonine-protein kinase</keyword>
<organism evidence="16">
    <name type="scientific">Daucus carota subsp. sativus</name>
    <name type="common">Carrot</name>
    <dbReference type="NCBI Taxonomy" id="79200"/>
    <lineage>
        <taxon>Eukaryota</taxon>
        <taxon>Viridiplantae</taxon>
        <taxon>Streptophyta</taxon>
        <taxon>Embryophyta</taxon>
        <taxon>Tracheophyta</taxon>
        <taxon>Spermatophyta</taxon>
        <taxon>Magnoliopsida</taxon>
        <taxon>eudicotyledons</taxon>
        <taxon>Gunneridae</taxon>
        <taxon>Pentapetalae</taxon>
        <taxon>asterids</taxon>
        <taxon>campanulids</taxon>
        <taxon>Apiales</taxon>
        <taxon>Apiaceae</taxon>
        <taxon>Apioideae</taxon>
        <taxon>Scandiceae</taxon>
        <taxon>Daucinae</taxon>
        <taxon>Daucus</taxon>
        <taxon>Daucus sect. Daucus</taxon>
    </lineage>
</organism>
<evidence type="ECO:0000256" key="10">
    <source>
        <dbReference type="ARBA" id="ARBA00023136"/>
    </source>
</evidence>
<feature type="chain" id="PRO_5007868949" description="Protein kinase domain-containing protein" evidence="14">
    <location>
        <begin position="23"/>
        <end position="693"/>
    </location>
</feature>
<evidence type="ECO:0000256" key="9">
    <source>
        <dbReference type="ARBA" id="ARBA00022989"/>
    </source>
</evidence>
<dbReference type="Gene3D" id="3.30.200.20">
    <property type="entry name" value="Phosphorylase Kinase, domain 1"/>
    <property type="match status" value="1"/>
</dbReference>
<evidence type="ECO:0000256" key="12">
    <source>
        <dbReference type="PROSITE-ProRule" id="PRU10141"/>
    </source>
</evidence>
<dbReference type="SMART" id="SM00220">
    <property type="entry name" value="S_TKc"/>
    <property type="match status" value="1"/>
</dbReference>
<keyword evidence="6 12" id="KW-0547">Nucleotide-binding</keyword>
<proteinExistence type="predicted"/>
<dbReference type="InterPro" id="IPR017441">
    <property type="entry name" value="Protein_kinase_ATP_BS"/>
</dbReference>
<protein>
    <recommendedName>
        <fullName evidence="15">Protein kinase domain-containing protein</fullName>
    </recommendedName>
</protein>
<keyword evidence="7" id="KW-0418">Kinase</keyword>
<feature type="transmembrane region" description="Helical" evidence="13">
    <location>
        <begin position="317"/>
        <end position="341"/>
    </location>
</feature>
<dbReference type="InterPro" id="IPR011009">
    <property type="entry name" value="Kinase-like_dom_sf"/>
</dbReference>
<evidence type="ECO:0000256" key="8">
    <source>
        <dbReference type="ARBA" id="ARBA00022840"/>
    </source>
</evidence>
<name>A0A165XNL1_DAUCS</name>
<dbReference type="GO" id="GO:0016020">
    <property type="term" value="C:membrane"/>
    <property type="evidence" value="ECO:0007669"/>
    <property type="project" value="UniProtKB-SubCell"/>
</dbReference>
<dbReference type="KEGG" id="dcr:108218539"/>
<dbReference type="OrthoDB" id="544400at2759"/>
<keyword evidence="5 14" id="KW-0732">Signal</keyword>
<evidence type="ECO:0000313" key="16">
    <source>
        <dbReference type="EMBL" id="KZM98346.1"/>
    </source>
</evidence>
<evidence type="ECO:0000256" key="3">
    <source>
        <dbReference type="ARBA" id="ARBA00022679"/>
    </source>
</evidence>
<dbReference type="PROSITE" id="PS00108">
    <property type="entry name" value="PROTEIN_KINASE_ST"/>
    <property type="match status" value="1"/>
</dbReference>
<dbReference type="GO" id="GO:0005524">
    <property type="term" value="F:ATP binding"/>
    <property type="evidence" value="ECO:0007669"/>
    <property type="project" value="UniProtKB-UniRule"/>
</dbReference>
<dbReference type="AlphaFoldDB" id="A0A165XNL1"/>
<dbReference type="InterPro" id="IPR000719">
    <property type="entry name" value="Prot_kinase_dom"/>
</dbReference>